<evidence type="ECO:0000256" key="5">
    <source>
        <dbReference type="ARBA" id="ARBA00023136"/>
    </source>
</evidence>
<evidence type="ECO:0000256" key="2">
    <source>
        <dbReference type="ARBA" id="ARBA00010631"/>
    </source>
</evidence>
<dbReference type="KEGG" id="ddu:GF1_26410"/>
<dbReference type="Proteomes" id="UP001063350">
    <property type="component" value="Chromosome"/>
</dbReference>
<proteinExistence type="inferred from homology"/>
<dbReference type="GO" id="GO:0016020">
    <property type="term" value="C:membrane"/>
    <property type="evidence" value="ECO:0007669"/>
    <property type="project" value="UniProtKB-SubCell"/>
</dbReference>
<gene>
    <name evidence="7" type="ORF">GF1_26410</name>
</gene>
<sequence>MPANLSLCLVWIAWCTLHSFLVSRRITAYLSRRGGIWRGGARLFYISFSLLSLLPVIWYQYQLPKQVLFRYHGPWRLLQALLLLYALIMFHGGKKVYDMEYFLGLKQWREYRAGSQHSREIPFRCSGILRHVRHPWYSGGLALLWAAGPVTDVNLISRMVLSLYLGIGTMLEERKLKEELGHRYIEYCRQVPMLVPWKTGPGGDATDTENQKK</sequence>
<dbReference type="PANTHER" id="PTHR31040">
    <property type="entry name" value="NURIM"/>
    <property type="match status" value="1"/>
</dbReference>
<dbReference type="AlphaFoldDB" id="A0A915UB37"/>
<keyword evidence="3 6" id="KW-0812">Transmembrane</keyword>
<evidence type="ECO:0008006" key="9">
    <source>
        <dbReference type="Google" id="ProtNLM"/>
    </source>
</evidence>
<reference evidence="7" key="1">
    <citation type="submission" date="2020-12" db="EMBL/GenBank/DDBJ databases">
        <title>Desulfobium dissulfuricans gen. nov., sp. nov., a novel mesophilic, sulfate-reducing bacterium isolated from a deep-sea hydrothermal vent.</title>
        <authorList>
            <person name="Hashimoto Y."/>
            <person name="Tame A."/>
            <person name="Sawayama S."/>
            <person name="Miyazaki J."/>
            <person name="Takai K."/>
            <person name="Nakagawa S."/>
        </authorList>
    </citation>
    <scope>NUCLEOTIDE SEQUENCE</scope>
    <source>
        <strain evidence="7">GF1</strain>
    </source>
</reference>
<evidence type="ECO:0000256" key="1">
    <source>
        <dbReference type="ARBA" id="ARBA00004141"/>
    </source>
</evidence>
<dbReference type="PANTHER" id="PTHR31040:SF1">
    <property type="entry name" value="NURIM"/>
    <property type="match status" value="1"/>
</dbReference>
<dbReference type="Gene3D" id="1.20.120.1630">
    <property type="match status" value="1"/>
</dbReference>
<comment type="subcellular location">
    <subcellularLocation>
        <location evidence="1">Membrane</location>
        <topology evidence="1">Multi-pass membrane protein</topology>
    </subcellularLocation>
</comment>
<dbReference type="EMBL" id="AP024233">
    <property type="protein sequence ID" value="BCO10265.1"/>
    <property type="molecule type" value="Genomic_DNA"/>
</dbReference>
<evidence type="ECO:0000313" key="7">
    <source>
        <dbReference type="EMBL" id="BCO10265.1"/>
    </source>
</evidence>
<keyword evidence="5 6" id="KW-0472">Membrane</keyword>
<feature type="transmembrane region" description="Helical" evidence="6">
    <location>
        <begin position="73"/>
        <end position="93"/>
    </location>
</feature>
<dbReference type="InterPro" id="IPR033580">
    <property type="entry name" value="Nurim-like"/>
</dbReference>
<accession>A0A915UB37</accession>
<evidence type="ECO:0000256" key="6">
    <source>
        <dbReference type="SAM" id="Phobius"/>
    </source>
</evidence>
<keyword evidence="4 6" id="KW-1133">Transmembrane helix</keyword>
<comment type="similarity">
    <text evidence="2">Belongs to the nurim family.</text>
</comment>
<name>A0A915UB37_9BACT</name>
<evidence type="ECO:0000256" key="4">
    <source>
        <dbReference type="ARBA" id="ARBA00022989"/>
    </source>
</evidence>
<organism evidence="7 8">
    <name type="scientific">Desulfolithobacter dissulfuricans</name>
    <dbReference type="NCBI Taxonomy" id="2795293"/>
    <lineage>
        <taxon>Bacteria</taxon>
        <taxon>Pseudomonadati</taxon>
        <taxon>Thermodesulfobacteriota</taxon>
        <taxon>Desulfobulbia</taxon>
        <taxon>Desulfobulbales</taxon>
        <taxon>Desulfobulbaceae</taxon>
        <taxon>Desulfolithobacter</taxon>
    </lineage>
</organism>
<feature type="transmembrane region" description="Helical" evidence="6">
    <location>
        <begin position="43"/>
        <end position="61"/>
    </location>
</feature>
<keyword evidence="8" id="KW-1185">Reference proteome</keyword>
<dbReference type="RefSeq" id="WP_267926999.1">
    <property type="nucleotide sequence ID" value="NZ_AP024233.1"/>
</dbReference>
<evidence type="ECO:0000256" key="3">
    <source>
        <dbReference type="ARBA" id="ARBA00022692"/>
    </source>
</evidence>
<protein>
    <recommendedName>
        <fullName evidence="9">Methanethiol S-methyltransferase</fullName>
    </recommendedName>
</protein>
<evidence type="ECO:0000313" key="8">
    <source>
        <dbReference type="Proteomes" id="UP001063350"/>
    </source>
</evidence>